<dbReference type="InterPro" id="IPR011527">
    <property type="entry name" value="ABC1_TM_dom"/>
</dbReference>
<evidence type="ECO:0000259" key="11">
    <source>
        <dbReference type="PROSITE" id="PS50929"/>
    </source>
</evidence>
<evidence type="ECO:0000256" key="4">
    <source>
        <dbReference type="ARBA" id="ARBA00022692"/>
    </source>
</evidence>
<evidence type="ECO:0000256" key="9">
    <source>
        <dbReference type="SAM" id="Phobius"/>
    </source>
</evidence>
<dbReference type="InterPro" id="IPR039421">
    <property type="entry name" value="Type_1_exporter"/>
</dbReference>
<gene>
    <name evidence="12" type="ORF">D3P09_07505</name>
</gene>
<evidence type="ECO:0000313" key="12">
    <source>
        <dbReference type="EMBL" id="RJX39287.1"/>
    </source>
</evidence>
<evidence type="ECO:0000256" key="8">
    <source>
        <dbReference type="ARBA" id="ARBA00023136"/>
    </source>
</evidence>
<dbReference type="Proteomes" id="UP000267798">
    <property type="component" value="Unassembled WGS sequence"/>
</dbReference>
<dbReference type="InterPro" id="IPR027417">
    <property type="entry name" value="P-loop_NTPase"/>
</dbReference>
<feature type="domain" description="ABC transporter" evidence="10">
    <location>
        <begin position="332"/>
        <end position="565"/>
    </location>
</feature>
<accession>A0A3A6PEH8</accession>
<dbReference type="CDD" id="cd18548">
    <property type="entry name" value="ABC_6TM_Tm287_like"/>
    <property type="match status" value="1"/>
</dbReference>
<evidence type="ECO:0000313" key="13">
    <source>
        <dbReference type="Proteomes" id="UP000267798"/>
    </source>
</evidence>
<dbReference type="EMBL" id="QXQB01000002">
    <property type="protein sequence ID" value="RJX39287.1"/>
    <property type="molecule type" value="Genomic_DNA"/>
</dbReference>
<evidence type="ECO:0000259" key="10">
    <source>
        <dbReference type="PROSITE" id="PS50893"/>
    </source>
</evidence>
<dbReference type="SUPFAM" id="SSF90123">
    <property type="entry name" value="ABC transporter transmembrane region"/>
    <property type="match status" value="1"/>
</dbReference>
<feature type="transmembrane region" description="Helical" evidence="9">
    <location>
        <begin position="278"/>
        <end position="296"/>
    </location>
</feature>
<comment type="subcellular location">
    <subcellularLocation>
        <location evidence="1">Cell membrane</location>
        <topology evidence="1">Multi-pass membrane protein</topology>
    </subcellularLocation>
</comment>
<dbReference type="PROSITE" id="PS50893">
    <property type="entry name" value="ABC_TRANSPORTER_2"/>
    <property type="match status" value="1"/>
</dbReference>
<dbReference type="AlphaFoldDB" id="A0A3A6PEH8"/>
<keyword evidence="7 9" id="KW-1133">Transmembrane helix</keyword>
<keyword evidence="5" id="KW-0547">Nucleotide-binding</keyword>
<dbReference type="PROSITE" id="PS00211">
    <property type="entry name" value="ABC_TRANSPORTER_1"/>
    <property type="match status" value="1"/>
</dbReference>
<proteinExistence type="predicted"/>
<dbReference type="OrthoDB" id="9770415at2"/>
<comment type="caution">
    <text evidence="12">The sequence shown here is derived from an EMBL/GenBank/DDBJ whole genome shotgun (WGS) entry which is preliminary data.</text>
</comment>
<dbReference type="SMART" id="SM00382">
    <property type="entry name" value="AAA"/>
    <property type="match status" value="1"/>
</dbReference>
<dbReference type="Gene3D" id="3.40.50.300">
    <property type="entry name" value="P-loop containing nucleotide triphosphate hydrolases"/>
    <property type="match status" value="1"/>
</dbReference>
<evidence type="ECO:0000256" key="3">
    <source>
        <dbReference type="ARBA" id="ARBA00022475"/>
    </source>
</evidence>
<feature type="transmembrane region" description="Helical" evidence="9">
    <location>
        <begin position="133"/>
        <end position="151"/>
    </location>
</feature>
<dbReference type="GO" id="GO:0015421">
    <property type="term" value="F:ABC-type oligopeptide transporter activity"/>
    <property type="evidence" value="ECO:0007669"/>
    <property type="project" value="TreeGrafter"/>
</dbReference>
<keyword evidence="4 9" id="KW-0812">Transmembrane</keyword>
<dbReference type="InterPro" id="IPR036640">
    <property type="entry name" value="ABC1_TM_sf"/>
</dbReference>
<dbReference type="GO" id="GO:0005886">
    <property type="term" value="C:plasma membrane"/>
    <property type="evidence" value="ECO:0007669"/>
    <property type="project" value="UniProtKB-SubCell"/>
</dbReference>
<dbReference type="RefSeq" id="WP_120108628.1">
    <property type="nucleotide sequence ID" value="NZ_QXQB01000002.1"/>
</dbReference>
<dbReference type="PROSITE" id="PS50929">
    <property type="entry name" value="ABC_TM1F"/>
    <property type="match status" value="1"/>
</dbReference>
<evidence type="ECO:0000256" key="1">
    <source>
        <dbReference type="ARBA" id="ARBA00004651"/>
    </source>
</evidence>
<reference evidence="12 13" key="1">
    <citation type="submission" date="2018-09" db="EMBL/GenBank/DDBJ databases">
        <title>Paenibacillus aracenensis nov. sp. isolated from a cave in southern Spain.</title>
        <authorList>
            <person name="Jurado V."/>
            <person name="Gutierrez-Patricio S."/>
            <person name="Gonzalez-Pimentel J.L."/>
            <person name="Miller A.Z."/>
            <person name="Laiz L."/>
            <person name="Saiz-Jimenez C."/>
        </authorList>
    </citation>
    <scope>NUCLEOTIDE SEQUENCE [LARGE SCALE GENOMIC DNA]</scope>
    <source>
        <strain evidence="12 13">JCM 19203</strain>
    </source>
</reference>
<keyword evidence="6 12" id="KW-0067">ATP-binding</keyword>
<feature type="transmembrane region" description="Helical" evidence="9">
    <location>
        <begin position="52"/>
        <end position="78"/>
    </location>
</feature>
<dbReference type="InterPro" id="IPR017871">
    <property type="entry name" value="ABC_transporter-like_CS"/>
</dbReference>
<dbReference type="SUPFAM" id="SSF52540">
    <property type="entry name" value="P-loop containing nucleoside triphosphate hydrolases"/>
    <property type="match status" value="1"/>
</dbReference>
<dbReference type="PANTHER" id="PTHR43394">
    <property type="entry name" value="ATP-DEPENDENT PERMEASE MDL1, MITOCHONDRIAL"/>
    <property type="match status" value="1"/>
</dbReference>
<keyword evidence="3" id="KW-1003">Cell membrane</keyword>
<feature type="domain" description="ABC transmembrane type-1" evidence="11">
    <location>
        <begin position="16"/>
        <end position="298"/>
    </location>
</feature>
<organism evidence="12 13">
    <name type="scientific">Paenibacillus pinisoli</name>
    <dbReference type="NCBI Taxonomy" id="1276110"/>
    <lineage>
        <taxon>Bacteria</taxon>
        <taxon>Bacillati</taxon>
        <taxon>Bacillota</taxon>
        <taxon>Bacilli</taxon>
        <taxon>Bacillales</taxon>
        <taxon>Paenibacillaceae</taxon>
        <taxon>Paenibacillus</taxon>
    </lineage>
</organism>
<dbReference type="FunFam" id="3.40.50.300:FF:000221">
    <property type="entry name" value="Multidrug ABC transporter ATP-binding protein"/>
    <property type="match status" value="1"/>
</dbReference>
<sequence length="575" mass="63322">MRTVFSYLKRYRAAAILALALMLTELLVELFQPYIMAKMIDEGIQTRDTEVVFLWGGILLLCSAAAFAVGILSSFYAAHVSQSFGFDLREKLYGKIQSFSFANFNSFPESSLITRLTNDIVQLQNTVFMGLRIMLRAPLFIVGSVIMAFVVNWQLALWFAGSIPFLALFLYLVMKRGEKLFRSVQQKLDRVNAIMQQNLIGMRLIRVFVRMKHERGRFDKSSGELMDRTVAALRLTEMTTPVILLVMNAGIIAVLWFGKVQLEAGSASVGEIVAIVNYATRTLGVFSLISMIVVNFSKAKASSERIEEVLVTDASLKDGEAAPARSSIAGEISFDHVTFRYPDTEEPILSDISFRALPGETLAIMGATGSGKSTLLQLIPRFYDTAEGSVSIDGQDHEGLKMESLRRAIGYVPQDIVLFSGTVADNIRVGKEEATMEEIIEAAKLAQIHETIMRFPNQYDTVIGQMGVNLSGGQKQRLTIARALVRKPAILLLDDCTSALDVRTEAALLDALKAMNCTTLLVTQKVSSTANSDRILLLDDGRLLASGSHTELKQQSPLYRKICQSQSGKAGAAHA</sequence>
<feature type="transmembrane region" description="Helical" evidence="9">
    <location>
        <begin position="157"/>
        <end position="174"/>
    </location>
</feature>
<dbReference type="InterPro" id="IPR003593">
    <property type="entry name" value="AAA+_ATPase"/>
</dbReference>
<evidence type="ECO:0000256" key="7">
    <source>
        <dbReference type="ARBA" id="ARBA00022989"/>
    </source>
</evidence>
<keyword evidence="8 9" id="KW-0472">Membrane</keyword>
<dbReference type="Pfam" id="PF00005">
    <property type="entry name" value="ABC_tran"/>
    <property type="match status" value="1"/>
</dbReference>
<dbReference type="PANTHER" id="PTHR43394:SF1">
    <property type="entry name" value="ATP-BINDING CASSETTE SUB-FAMILY B MEMBER 10, MITOCHONDRIAL"/>
    <property type="match status" value="1"/>
</dbReference>
<keyword evidence="13" id="KW-1185">Reference proteome</keyword>
<feature type="transmembrane region" description="Helical" evidence="9">
    <location>
        <begin position="238"/>
        <end position="258"/>
    </location>
</feature>
<evidence type="ECO:0000256" key="6">
    <source>
        <dbReference type="ARBA" id="ARBA00022840"/>
    </source>
</evidence>
<name>A0A3A6PEH8_9BACL</name>
<dbReference type="Pfam" id="PF00664">
    <property type="entry name" value="ABC_membrane"/>
    <property type="match status" value="1"/>
</dbReference>
<dbReference type="InterPro" id="IPR003439">
    <property type="entry name" value="ABC_transporter-like_ATP-bd"/>
</dbReference>
<evidence type="ECO:0000256" key="2">
    <source>
        <dbReference type="ARBA" id="ARBA00022448"/>
    </source>
</evidence>
<keyword evidence="2" id="KW-0813">Transport</keyword>
<protein>
    <submittedName>
        <fullName evidence="12">ABC transporter ATP-binding protein</fullName>
    </submittedName>
</protein>
<dbReference type="Gene3D" id="1.20.1560.10">
    <property type="entry name" value="ABC transporter type 1, transmembrane domain"/>
    <property type="match status" value="1"/>
</dbReference>
<evidence type="ECO:0000256" key="5">
    <source>
        <dbReference type="ARBA" id="ARBA00022741"/>
    </source>
</evidence>
<dbReference type="GO" id="GO:0016887">
    <property type="term" value="F:ATP hydrolysis activity"/>
    <property type="evidence" value="ECO:0007669"/>
    <property type="project" value="InterPro"/>
</dbReference>
<dbReference type="GO" id="GO:0005524">
    <property type="term" value="F:ATP binding"/>
    <property type="evidence" value="ECO:0007669"/>
    <property type="project" value="UniProtKB-KW"/>
</dbReference>